<organism evidence="1 2">
    <name type="scientific">Mycolicibacterium mucogenicum</name>
    <name type="common">Mycobacterium mucogenicum</name>
    <dbReference type="NCBI Taxonomy" id="56689"/>
    <lineage>
        <taxon>Bacteria</taxon>
        <taxon>Bacillati</taxon>
        <taxon>Actinomycetota</taxon>
        <taxon>Actinomycetes</taxon>
        <taxon>Mycobacteriales</taxon>
        <taxon>Mycobacteriaceae</taxon>
        <taxon>Mycolicibacterium</taxon>
    </lineage>
</organism>
<accession>A0A1A0LXX3</accession>
<dbReference type="AlphaFoldDB" id="A0A1A0LXX3"/>
<gene>
    <name evidence="1" type="ORF">A5642_05335</name>
</gene>
<dbReference type="OrthoDB" id="4744879at2"/>
<reference evidence="1 2" key="1">
    <citation type="submission" date="2016-06" db="EMBL/GenBank/DDBJ databases">
        <authorList>
            <person name="Kjaerup R.B."/>
            <person name="Dalgaard T.S."/>
            <person name="Juul-Madsen H.R."/>
        </authorList>
    </citation>
    <scope>NUCLEOTIDE SEQUENCE [LARGE SCALE GENOMIC DNA]</scope>
    <source>
        <strain evidence="1 2">1199456.5</strain>
    </source>
</reference>
<dbReference type="EMBL" id="LZSF01000275">
    <property type="protein sequence ID" value="OBA77676.1"/>
    <property type="molecule type" value="Genomic_DNA"/>
</dbReference>
<evidence type="ECO:0000313" key="1">
    <source>
        <dbReference type="EMBL" id="OBA77676.1"/>
    </source>
</evidence>
<dbReference type="Proteomes" id="UP000093962">
    <property type="component" value="Unassembled WGS sequence"/>
</dbReference>
<name>A0A1A0LXX3_MYCMU</name>
<comment type="caution">
    <text evidence="1">The sequence shown here is derived from an EMBL/GenBank/DDBJ whole genome shotgun (WGS) entry which is preliminary data.</text>
</comment>
<protein>
    <submittedName>
        <fullName evidence="1">Uncharacterized protein</fullName>
    </submittedName>
</protein>
<evidence type="ECO:0000313" key="2">
    <source>
        <dbReference type="Proteomes" id="UP000093962"/>
    </source>
</evidence>
<proteinExistence type="predicted"/>
<sequence>MTELSRNRPAGPDTHHDWAPYSDLAQAAEAYLRDPAIALEALYRVMDPSAIEAFVMERTLEEKDSRESLYQEVAVTDGRTLLLWMGDDELTDDDDPEPGEPLLTSTLRSIPLSALTDRNLKVGYRIDHRGGRSLHSVELRLVTTTTDYTLAKTPSRTESFSEELLFTKSVIDGGRAQMERLIQFGRVLAAHG</sequence>
<dbReference type="RefSeq" id="WP_064860777.1">
    <property type="nucleotide sequence ID" value="NZ_LZSF01000275.1"/>
</dbReference>